<keyword evidence="4" id="KW-1185">Reference proteome</keyword>
<dbReference type="PROSITE" id="PS50404">
    <property type="entry name" value="GST_NTER"/>
    <property type="match status" value="1"/>
</dbReference>
<dbReference type="SFLD" id="SFLDG00358">
    <property type="entry name" value="Main_(cytGST)"/>
    <property type="match status" value="1"/>
</dbReference>
<feature type="domain" description="GST C-terminal" evidence="2">
    <location>
        <begin position="87"/>
        <end position="210"/>
    </location>
</feature>
<proteinExistence type="predicted"/>
<evidence type="ECO:0000313" key="4">
    <source>
        <dbReference type="Proteomes" id="UP000236884"/>
    </source>
</evidence>
<dbReference type="Proteomes" id="UP000236884">
    <property type="component" value="Chromosome"/>
</dbReference>
<dbReference type="EC" id="1.8.4.-" evidence="3"/>
<dbReference type="AlphaFoldDB" id="A0A0S3PYZ7"/>
<feature type="domain" description="GST N-terminal" evidence="1">
    <location>
        <begin position="2"/>
        <end position="84"/>
    </location>
</feature>
<keyword evidence="3" id="KW-0560">Oxidoreductase</keyword>
<dbReference type="InterPro" id="IPR004045">
    <property type="entry name" value="Glutathione_S-Trfase_N"/>
</dbReference>
<dbReference type="InterPro" id="IPR010987">
    <property type="entry name" value="Glutathione-S-Trfase_C-like"/>
</dbReference>
<dbReference type="PANTHER" id="PTHR44051:SF2">
    <property type="entry name" value="HYPOTHETICAL GLUTATHIONE S-TRANSFERASE LIKE PROTEIN"/>
    <property type="match status" value="1"/>
</dbReference>
<dbReference type="InterPro" id="IPR036282">
    <property type="entry name" value="Glutathione-S-Trfase_C_sf"/>
</dbReference>
<dbReference type="Pfam" id="PF13410">
    <property type="entry name" value="GST_C_2"/>
    <property type="match status" value="1"/>
</dbReference>
<evidence type="ECO:0000259" key="2">
    <source>
        <dbReference type="PROSITE" id="PS50405"/>
    </source>
</evidence>
<dbReference type="GO" id="GO:0016491">
    <property type="term" value="F:oxidoreductase activity"/>
    <property type="evidence" value="ECO:0007669"/>
    <property type="project" value="UniProtKB-KW"/>
</dbReference>
<dbReference type="Gene3D" id="1.20.1050.10">
    <property type="match status" value="1"/>
</dbReference>
<dbReference type="CDD" id="cd03056">
    <property type="entry name" value="GST_N_4"/>
    <property type="match status" value="1"/>
</dbReference>
<dbReference type="PROSITE" id="PS50405">
    <property type="entry name" value="GST_CTER"/>
    <property type="match status" value="1"/>
</dbReference>
<evidence type="ECO:0000313" key="3">
    <source>
        <dbReference type="EMBL" id="BAT61118.1"/>
    </source>
</evidence>
<dbReference type="Gene3D" id="3.40.30.10">
    <property type="entry name" value="Glutaredoxin"/>
    <property type="match status" value="1"/>
</dbReference>
<dbReference type="Pfam" id="PF02798">
    <property type="entry name" value="GST_N"/>
    <property type="match status" value="1"/>
</dbReference>
<organism evidence="3 4">
    <name type="scientific">Variibacter gotjawalensis</name>
    <dbReference type="NCBI Taxonomy" id="1333996"/>
    <lineage>
        <taxon>Bacteria</taxon>
        <taxon>Pseudomonadati</taxon>
        <taxon>Pseudomonadota</taxon>
        <taxon>Alphaproteobacteria</taxon>
        <taxon>Hyphomicrobiales</taxon>
        <taxon>Nitrobacteraceae</taxon>
        <taxon>Variibacter</taxon>
    </lineage>
</organism>
<dbReference type="PANTHER" id="PTHR44051">
    <property type="entry name" value="GLUTATHIONE S-TRANSFERASE-RELATED"/>
    <property type="match status" value="1"/>
</dbReference>
<sequence length="210" mass="23614">MASTKLYCFAQSGNAYKAALMLALTKSDWEPVFVDFFNGETRGDAYRATVNEMGEVPVLVEADEKLSQTGVILPYLAEQTGKFWPADAKARREVMRWIMFDNHKFTSYLATYRFLHAFAKSDPPVVAFLLARVKAAIAIVEKHLGTQPFIAGNEPTIADISMCGYLFYPKEEFGFDIAAENPNIAAWLDRIRALPGWVHPYELMPGHPLK</sequence>
<dbReference type="EMBL" id="AP014946">
    <property type="protein sequence ID" value="BAT61118.1"/>
    <property type="molecule type" value="Genomic_DNA"/>
</dbReference>
<dbReference type="RefSeq" id="WP_096357856.1">
    <property type="nucleotide sequence ID" value="NZ_AP014946.1"/>
</dbReference>
<protein>
    <submittedName>
        <fullName evidence="3">Disulfide-bond oxidoreductase YfcG</fullName>
        <ecNumber evidence="3">1.8.4.-</ecNumber>
    </submittedName>
</protein>
<dbReference type="InterPro" id="IPR040079">
    <property type="entry name" value="Glutathione_S-Trfase"/>
</dbReference>
<reference evidence="3 4" key="1">
    <citation type="submission" date="2015-08" db="EMBL/GenBank/DDBJ databases">
        <title>Investigation of the bacterial diversity of lava forest soil.</title>
        <authorList>
            <person name="Lee J.S."/>
        </authorList>
    </citation>
    <scope>NUCLEOTIDE SEQUENCE [LARGE SCALE GENOMIC DNA]</scope>
    <source>
        <strain evidence="3 4">GJW-30</strain>
    </source>
</reference>
<dbReference type="SUPFAM" id="SSF47616">
    <property type="entry name" value="GST C-terminal domain-like"/>
    <property type="match status" value="1"/>
</dbReference>
<dbReference type="SFLD" id="SFLDS00019">
    <property type="entry name" value="Glutathione_Transferase_(cytos"/>
    <property type="match status" value="1"/>
</dbReference>
<dbReference type="OrthoDB" id="9810080at2"/>
<dbReference type="SUPFAM" id="SSF52833">
    <property type="entry name" value="Thioredoxin-like"/>
    <property type="match status" value="1"/>
</dbReference>
<name>A0A0S3PYZ7_9BRAD</name>
<accession>A0A0S3PYZ7</accession>
<dbReference type="InterPro" id="IPR036249">
    <property type="entry name" value="Thioredoxin-like_sf"/>
</dbReference>
<gene>
    <name evidence="3" type="primary">yfcG_9</name>
    <name evidence="3" type="ORF">GJW-30_1_03674</name>
</gene>
<evidence type="ECO:0000259" key="1">
    <source>
        <dbReference type="PROSITE" id="PS50404"/>
    </source>
</evidence>
<dbReference type="KEGG" id="vgo:GJW-30_1_03674"/>